<evidence type="ECO:0000313" key="6">
    <source>
        <dbReference type="EMBL" id="KPM04975.1"/>
    </source>
</evidence>
<keyword evidence="4" id="KW-0067">ATP-binding</keyword>
<dbReference type="AlphaFoldDB" id="A0A132A2Z7"/>
<keyword evidence="1" id="KW-0808">Transferase</keyword>
<dbReference type="GO" id="GO:0016020">
    <property type="term" value="C:membrane"/>
    <property type="evidence" value="ECO:0007669"/>
    <property type="project" value="TreeGrafter"/>
</dbReference>
<gene>
    <name evidence="6" type="ORF">QR98_0034330</name>
</gene>
<dbReference type="InterPro" id="IPR045540">
    <property type="entry name" value="YegS/DAGK_C"/>
</dbReference>
<evidence type="ECO:0000256" key="1">
    <source>
        <dbReference type="ARBA" id="ARBA00022679"/>
    </source>
</evidence>
<dbReference type="Pfam" id="PF19279">
    <property type="entry name" value="YegS_C"/>
    <property type="match status" value="1"/>
</dbReference>
<feature type="domain" description="DAGKc" evidence="5">
    <location>
        <begin position="207"/>
        <end position="359"/>
    </location>
</feature>
<evidence type="ECO:0000313" key="7">
    <source>
        <dbReference type="Proteomes" id="UP000616769"/>
    </source>
</evidence>
<dbReference type="InterPro" id="IPR017438">
    <property type="entry name" value="ATP-NAD_kinase_N"/>
</dbReference>
<dbReference type="GO" id="GO:0005524">
    <property type="term" value="F:ATP binding"/>
    <property type="evidence" value="ECO:0007669"/>
    <property type="project" value="UniProtKB-KW"/>
</dbReference>
<dbReference type="PROSITE" id="PS50146">
    <property type="entry name" value="DAGK"/>
    <property type="match status" value="1"/>
</dbReference>
<dbReference type="GO" id="GO:0046512">
    <property type="term" value="P:sphingosine biosynthetic process"/>
    <property type="evidence" value="ECO:0007669"/>
    <property type="project" value="TreeGrafter"/>
</dbReference>
<dbReference type="SUPFAM" id="SSF111331">
    <property type="entry name" value="NAD kinase/diacylglycerol kinase-like"/>
    <property type="match status" value="1"/>
</dbReference>
<dbReference type="Proteomes" id="UP000616769">
    <property type="component" value="Unassembled WGS sequence"/>
</dbReference>
<evidence type="ECO:0000256" key="4">
    <source>
        <dbReference type="ARBA" id="ARBA00022840"/>
    </source>
</evidence>
<dbReference type="GO" id="GO:0001727">
    <property type="term" value="F:lipid kinase activity"/>
    <property type="evidence" value="ECO:0007669"/>
    <property type="project" value="TreeGrafter"/>
</dbReference>
<dbReference type="InterPro" id="IPR050187">
    <property type="entry name" value="Lipid_Phosphate_FormReg"/>
</dbReference>
<name>A0A132A2Z7_SARSC</name>
<dbReference type="OrthoDB" id="3853857at2759"/>
<proteinExistence type="predicted"/>
<dbReference type="GO" id="GO:0005737">
    <property type="term" value="C:cytoplasm"/>
    <property type="evidence" value="ECO:0007669"/>
    <property type="project" value="TreeGrafter"/>
</dbReference>
<dbReference type="SMART" id="SM00046">
    <property type="entry name" value="DAGKc"/>
    <property type="match status" value="1"/>
</dbReference>
<evidence type="ECO:0000256" key="2">
    <source>
        <dbReference type="ARBA" id="ARBA00022741"/>
    </source>
</evidence>
<dbReference type="VEuPathDB" id="VectorBase:SSCA001843"/>
<dbReference type="InterPro" id="IPR016064">
    <property type="entry name" value="NAD/diacylglycerol_kinase_sf"/>
</dbReference>
<reference evidence="6 7" key="1">
    <citation type="journal article" date="2015" name="Parasit. Vectors">
        <title>Draft genome of the scabies mite.</title>
        <authorList>
            <person name="Rider S.D.Jr."/>
            <person name="Morgan M.S."/>
            <person name="Arlian L.G."/>
        </authorList>
    </citation>
    <scope>NUCLEOTIDE SEQUENCE [LARGE SCALE GENOMIC DNA]</scope>
    <source>
        <strain evidence="6">Arlian Lab</strain>
    </source>
</reference>
<sequence>MAQCSWCDRINSKDNNDGDDGLLWTSICFLFRQGNFETIPTTLKLTTNGVHFIRNTKLNECYRIDEIARCSILSSSNHYRDKIYYSSVEDDDDVDIDVDVDHHREQKEDKRKYCPEFGRKPSRNDLPINLNQINRPNCTALSLIVYQRKSRKFQRKQILFLIESSTSELFHSNKSKISSSIEKRFQSNLDEINPLKMKLDFLISKEGPKKPLLLILNPKSGSGRAIKLFEGSLKPFFEDYRVKYQVLTTKHAGHALEYIEKHSNLNELYSAIVTLSGDGLLFEVINGFQSRLENANPQKIPIPLGIIPGGSGNGLACSINSIYYPGTKSTAIDQLTECILHVIKGDPKPMDIVRIRTPDRIYFSFLCFGWGLLSDIDIESESLRFLGESRFSIWALYRSIASKRYRGRLSYLPFDSQSNEIPSLSEMTPENWITVDGEFCLVYASYQKYLNSTTIFAPDARLDDGRIHLAYIKGDVNVFQVIQFLLKLADGMHVKLPYVHFVLVKAFRLTPHGSNDIMTVDGERIPCSMVQADLLPKLASILVRS</sequence>
<protein>
    <submittedName>
        <fullName evidence="6">Sphingosine kinase 1-like protein</fullName>
    </submittedName>
</protein>
<dbReference type="PANTHER" id="PTHR12358">
    <property type="entry name" value="SPHINGOSINE KINASE"/>
    <property type="match status" value="1"/>
</dbReference>
<comment type="caution">
    <text evidence="6">The sequence shown here is derived from an EMBL/GenBank/DDBJ whole genome shotgun (WGS) entry which is preliminary data.</text>
</comment>
<keyword evidence="2" id="KW-0547">Nucleotide-binding</keyword>
<dbReference type="Pfam" id="PF00781">
    <property type="entry name" value="DAGK_cat"/>
    <property type="match status" value="1"/>
</dbReference>
<dbReference type="PANTHER" id="PTHR12358:SF112">
    <property type="entry name" value="LD11247P-RELATED"/>
    <property type="match status" value="1"/>
</dbReference>
<keyword evidence="3 6" id="KW-0418">Kinase</keyword>
<dbReference type="EMBL" id="JXLN01010025">
    <property type="protein sequence ID" value="KPM04975.1"/>
    <property type="molecule type" value="Genomic_DNA"/>
</dbReference>
<accession>A0A132A2Z7</accession>
<evidence type="ECO:0000259" key="5">
    <source>
        <dbReference type="PROSITE" id="PS50146"/>
    </source>
</evidence>
<evidence type="ECO:0000256" key="3">
    <source>
        <dbReference type="ARBA" id="ARBA00022777"/>
    </source>
</evidence>
<dbReference type="InterPro" id="IPR001206">
    <property type="entry name" value="Diacylglycerol_kinase_cat_dom"/>
</dbReference>
<dbReference type="Gene3D" id="3.40.50.10330">
    <property type="entry name" value="Probable inorganic polyphosphate/atp-NAD kinase, domain 1"/>
    <property type="match status" value="1"/>
</dbReference>
<dbReference type="Gene3D" id="2.60.200.40">
    <property type="match status" value="1"/>
</dbReference>
<organism evidence="6 7">
    <name type="scientific">Sarcoptes scabiei</name>
    <name type="common">Itch mite</name>
    <name type="synonym">Acarus scabiei</name>
    <dbReference type="NCBI Taxonomy" id="52283"/>
    <lineage>
        <taxon>Eukaryota</taxon>
        <taxon>Metazoa</taxon>
        <taxon>Ecdysozoa</taxon>
        <taxon>Arthropoda</taxon>
        <taxon>Chelicerata</taxon>
        <taxon>Arachnida</taxon>
        <taxon>Acari</taxon>
        <taxon>Acariformes</taxon>
        <taxon>Sarcoptiformes</taxon>
        <taxon>Astigmata</taxon>
        <taxon>Psoroptidia</taxon>
        <taxon>Sarcoptoidea</taxon>
        <taxon>Sarcoptidae</taxon>
        <taxon>Sarcoptinae</taxon>
        <taxon>Sarcoptes</taxon>
    </lineage>
</organism>